<name>A0A815F1N2_ADIRI</name>
<dbReference type="PANTHER" id="PTHR10334">
    <property type="entry name" value="CYSTEINE-RICH SECRETORY PROTEIN-RELATED"/>
    <property type="match status" value="1"/>
</dbReference>
<dbReference type="InterPro" id="IPR018244">
    <property type="entry name" value="Allrgn_V5/Tpx1_CS"/>
</dbReference>
<dbReference type="Gene3D" id="3.40.33.10">
    <property type="entry name" value="CAP"/>
    <property type="match status" value="1"/>
</dbReference>
<comment type="caution">
    <text evidence="3">The sequence shown here is derived from an EMBL/GenBank/DDBJ whole genome shotgun (WGS) entry which is preliminary data.</text>
</comment>
<dbReference type="SMART" id="SM00198">
    <property type="entry name" value="SCP"/>
    <property type="match status" value="1"/>
</dbReference>
<dbReference type="SUPFAM" id="SSF55797">
    <property type="entry name" value="PR-1-like"/>
    <property type="match status" value="1"/>
</dbReference>
<dbReference type="GO" id="GO:0005576">
    <property type="term" value="C:extracellular region"/>
    <property type="evidence" value="ECO:0007669"/>
    <property type="project" value="InterPro"/>
</dbReference>
<evidence type="ECO:0000313" key="3">
    <source>
        <dbReference type="EMBL" id="CAF1317432.1"/>
    </source>
</evidence>
<proteinExistence type="predicted"/>
<keyword evidence="1" id="KW-0472">Membrane</keyword>
<feature type="domain" description="SCP" evidence="2">
    <location>
        <begin position="188"/>
        <end position="327"/>
    </location>
</feature>
<dbReference type="PROSITE" id="PS01009">
    <property type="entry name" value="CRISP_1"/>
    <property type="match status" value="1"/>
</dbReference>
<dbReference type="InterPro" id="IPR014044">
    <property type="entry name" value="CAP_dom"/>
</dbReference>
<evidence type="ECO:0000313" key="4">
    <source>
        <dbReference type="Proteomes" id="UP000663852"/>
    </source>
</evidence>
<dbReference type="OrthoDB" id="337038at2759"/>
<dbReference type="AlphaFoldDB" id="A0A815F1N2"/>
<keyword evidence="1" id="KW-1133">Transmembrane helix</keyword>
<dbReference type="InterPro" id="IPR034113">
    <property type="entry name" value="SCP_GAPR1-like"/>
</dbReference>
<accession>A0A815F1N2</accession>
<sequence length="337" mass="38868">MDFETIKEFNELRSIKTIREMIAYETHLRLSEPIQELIDSFTSLRHTLVTNDQPVKRFCASINQRRLAHDQQYIHDFSDWIIKHVIDDDGELYQVTAKINPIYTQFCILHVPIHFLIHDRMQKQFVVTLIALCLSALYVAGYVVDDSDERQLKQGLRKLIRQYRFQYGRRGSARFLTNKRDEEVPLSTYRQQALDKHNEYRSKHCVPSLQLDPQLNDIAQQYAEKLAATDTFAHSGNTFNGQWMGENLYMYSSSGSVLTSTGDAPVTSWYNEIADYNWNKPGFSMATGHFTQLIWKATTNVGIGRAVSNSNRLYVVANYFPGGNMEGDFEANVPPLC</sequence>
<dbReference type="CDD" id="cd05382">
    <property type="entry name" value="CAP_GAPR1-like"/>
    <property type="match status" value="1"/>
</dbReference>
<gene>
    <name evidence="3" type="ORF">EDS130_LOCUS31477</name>
</gene>
<dbReference type="InterPro" id="IPR035940">
    <property type="entry name" value="CAP_sf"/>
</dbReference>
<dbReference type="PRINTS" id="PR00837">
    <property type="entry name" value="V5TPXLIKE"/>
</dbReference>
<dbReference type="Pfam" id="PF00188">
    <property type="entry name" value="CAP"/>
    <property type="match status" value="1"/>
</dbReference>
<evidence type="ECO:0000259" key="2">
    <source>
        <dbReference type="SMART" id="SM00198"/>
    </source>
</evidence>
<organism evidence="3 4">
    <name type="scientific">Adineta ricciae</name>
    <name type="common">Rotifer</name>
    <dbReference type="NCBI Taxonomy" id="249248"/>
    <lineage>
        <taxon>Eukaryota</taxon>
        <taxon>Metazoa</taxon>
        <taxon>Spiralia</taxon>
        <taxon>Gnathifera</taxon>
        <taxon>Rotifera</taxon>
        <taxon>Eurotatoria</taxon>
        <taxon>Bdelloidea</taxon>
        <taxon>Adinetida</taxon>
        <taxon>Adinetidae</taxon>
        <taxon>Adineta</taxon>
    </lineage>
</organism>
<dbReference type="Proteomes" id="UP000663852">
    <property type="component" value="Unassembled WGS sequence"/>
</dbReference>
<dbReference type="InterPro" id="IPR001283">
    <property type="entry name" value="CRISP-related"/>
</dbReference>
<keyword evidence="1" id="KW-0812">Transmembrane</keyword>
<feature type="transmembrane region" description="Helical" evidence="1">
    <location>
        <begin position="125"/>
        <end position="144"/>
    </location>
</feature>
<dbReference type="FunFam" id="3.40.33.10:FF:000002">
    <property type="entry name" value="Golgi-associated plant pathogenesis-related protein 1"/>
    <property type="match status" value="1"/>
</dbReference>
<protein>
    <recommendedName>
        <fullName evidence="2">SCP domain-containing protein</fullName>
    </recommendedName>
</protein>
<dbReference type="EMBL" id="CAJNOJ010000231">
    <property type="protein sequence ID" value="CAF1317432.1"/>
    <property type="molecule type" value="Genomic_DNA"/>
</dbReference>
<reference evidence="3" key="1">
    <citation type="submission" date="2021-02" db="EMBL/GenBank/DDBJ databases">
        <authorList>
            <person name="Nowell W R."/>
        </authorList>
    </citation>
    <scope>NUCLEOTIDE SEQUENCE</scope>
</reference>
<evidence type="ECO:0000256" key="1">
    <source>
        <dbReference type="SAM" id="Phobius"/>
    </source>
</evidence>